<dbReference type="AlphaFoldDB" id="A0A6V8KIF8"/>
<evidence type="ECO:0008006" key="3">
    <source>
        <dbReference type="Google" id="ProtNLM"/>
    </source>
</evidence>
<evidence type="ECO:0000313" key="1">
    <source>
        <dbReference type="EMBL" id="GFJ82188.1"/>
    </source>
</evidence>
<dbReference type="EMBL" id="BLPF01000002">
    <property type="protein sequence ID" value="GFJ82188.1"/>
    <property type="molecule type" value="Genomic_DNA"/>
</dbReference>
<gene>
    <name evidence="1" type="ORF">Phou_063680</name>
</gene>
<reference evidence="1 2" key="2">
    <citation type="submission" date="2020-03" db="EMBL/GenBank/DDBJ databases">
        <authorList>
            <person name="Ichikawa N."/>
            <person name="Kimura A."/>
            <person name="Kitahashi Y."/>
            <person name="Uohara A."/>
        </authorList>
    </citation>
    <scope>NUCLEOTIDE SEQUENCE [LARGE SCALE GENOMIC DNA]</scope>
    <source>
        <strain evidence="1 2">NBRC 108639</strain>
    </source>
</reference>
<accession>A0A6V8KIF8</accession>
<proteinExistence type="predicted"/>
<protein>
    <recommendedName>
        <fullName evidence="3">Aminoglycoside phosphotransferase domain-containing protein</fullName>
    </recommendedName>
</protein>
<comment type="caution">
    <text evidence="1">The sequence shown here is derived from an EMBL/GenBank/DDBJ whole genome shotgun (WGS) entry which is preliminary data.</text>
</comment>
<organism evidence="1 2">
    <name type="scientific">Phytohabitans houttuyneae</name>
    <dbReference type="NCBI Taxonomy" id="1076126"/>
    <lineage>
        <taxon>Bacteria</taxon>
        <taxon>Bacillati</taxon>
        <taxon>Actinomycetota</taxon>
        <taxon>Actinomycetes</taxon>
        <taxon>Micromonosporales</taxon>
        <taxon>Micromonosporaceae</taxon>
    </lineage>
</organism>
<sequence length="108" mass="11499">MISDVRLRACLADSWGLADPTVEVHNGGMNSATWFVSVGGERWVAKAVVPASRRSFVAGLAVASALEATGIPAGAPVATRQGQFVVDVDDVPWRCWTGFQVRNCRGQI</sequence>
<keyword evidence="2" id="KW-1185">Reference proteome</keyword>
<dbReference type="SUPFAM" id="SSF56112">
    <property type="entry name" value="Protein kinase-like (PK-like)"/>
    <property type="match status" value="1"/>
</dbReference>
<name>A0A6V8KIF8_9ACTN</name>
<dbReference type="InterPro" id="IPR011009">
    <property type="entry name" value="Kinase-like_dom_sf"/>
</dbReference>
<dbReference type="Gene3D" id="3.30.200.20">
    <property type="entry name" value="Phosphorylase Kinase, domain 1"/>
    <property type="match status" value="1"/>
</dbReference>
<reference evidence="1 2" key="1">
    <citation type="submission" date="2020-03" db="EMBL/GenBank/DDBJ databases">
        <title>Whole genome shotgun sequence of Phytohabitans houttuyneae NBRC 108639.</title>
        <authorList>
            <person name="Komaki H."/>
            <person name="Tamura T."/>
        </authorList>
    </citation>
    <scope>NUCLEOTIDE SEQUENCE [LARGE SCALE GENOMIC DNA]</scope>
    <source>
        <strain evidence="1 2">NBRC 108639</strain>
    </source>
</reference>
<evidence type="ECO:0000313" key="2">
    <source>
        <dbReference type="Proteomes" id="UP000482800"/>
    </source>
</evidence>
<dbReference type="Proteomes" id="UP000482800">
    <property type="component" value="Unassembled WGS sequence"/>
</dbReference>